<evidence type="ECO:0000313" key="1">
    <source>
        <dbReference type="EMBL" id="GME83294.1"/>
    </source>
</evidence>
<comment type="caution">
    <text evidence="1">The sequence shown here is derived from an EMBL/GenBank/DDBJ whole genome shotgun (WGS) entry which is preliminary data.</text>
</comment>
<sequence>MDDVKLSDKGDLAVVTSEKEFIDKLSNKLIATKEKWSNDNNITLKNQYNKSQVESLLDELKDLNTALNELNSLS</sequence>
<keyword evidence="2" id="KW-1185">Reference proteome</keyword>
<dbReference type="AlphaFoldDB" id="A0A9W6T8U0"/>
<gene>
    <name evidence="1" type="ORF">Cboi02_000688500</name>
</gene>
<organism evidence="1 2">
    <name type="scientific">Candida boidinii</name>
    <name type="common">Yeast</name>
    <dbReference type="NCBI Taxonomy" id="5477"/>
    <lineage>
        <taxon>Eukaryota</taxon>
        <taxon>Fungi</taxon>
        <taxon>Dikarya</taxon>
        <taxon>Ascomycota</taxon>
        <taxon>Saccharomycotina</taxon>
        <taxon>Pichiomycetes</taxon>
        <taxon>Pichiales</taxon>
        <taxon>Pichiaceae</taxon>
        <taxon>Ogataea</taxon>
        <taxon>Ogataea/Candida clade</taxon>
    </lineage>
</organism>
<name>A0A9W6T8U0_CANBO</name>
<reference evidence="1" key="1">
    <citation type="submission" date="2023-04" db="EMBL/GenBank/DDBJ databases">
        <title>Candida boidinii NBRC 10035.</title>
        <authorList>
            <person name="Ichikawa N."/>
            <person name="Sato H."/>
            <person name="Tonouchi N."/>
        </authorList>
    </citation>
    <scope>NUCLEOTIDE SEQUENCE</scope>
    <source>
        <strain evidence="1">NBRC 10035</strain>
    </source>
</reference>
<dbReference type="Proteomes" id="UP001165120">
    <property type="component" value="Unassembled WGS sequence"/>
</dbReference>
<accession>A0A9W6T8U0</accession>
<proteinExistence type="predicted"/>
<dbReference type="EMBL" id="BSXN01005827">
    <property type="protein sequence ID" value="GME83294.1"/>
    <property type="molecule type" value="Genomic_DNA"/>
</dbReference>
<evidence type="ECO:0000313" key="2">
    <source>
        <dbReference type="Proteomes" id="UP001165120"/>
    </source>
</evidence>
<protein>
    <submittedName>
        <fullName evidence="1">Unnamed protein product</fullName>
    </submittedName>
</protein>